<evidence type="ECO:0000256" key="1">
    <source>
        <dbReference type="SAM" id="MobiDB-lite"/>
    </source>
</evidence>
<dbReference type="InParanoid" id="B8M236"/>
<dbReference type="PhylomeDB" id="B8M236"/>
<gene>
    <name evidence="2" type="ORF">TSTA_087360</name>
</gene>
<dbReference type="AlphaFoldDB" id="B8M236"/>
<dbReference type="OrthoDB" id="3945172at2759"/>
<dbReference type="RefSeq" id="XP_002478463.1">
    <property type="nucleotide sequence ID" value="XM_002478418.1"/>
</dbReference>
<dbReference type="eggNOG" id="ENOG502RNQS">
    <property type="taxonomic scope" value="Eukaryota"/>
</dbReference>
<dbReference type="GeneID" id="8100865"/>
<reference evidence="3" key="1">
    <citation type="journal article" date="2015" name="Genome Announc.">
        <title>Genome sequence of the AIDS-associated pathogen Penicillium marneffei (ATCC18224) and its near taxonomic relative Talaromyces stipitatus (ATCC10500).</title>
        <authorList>
            <person name="Nierman W.C."/>
            <person name="Fedorova-Abrams N.D."/>
            <person name="Andrianopoulos A."/>
        </authorList>
    </citation>
    <scope>NUCLEOTIDE SEQUENCE [LARGE SCALE GENOMIC DNA]</scope>
    <source>
        <strain evidence="3">ATCC 10500 / CBS 375.48 / QM 6759 / NRRL 1006</strain>
    </source>
</reference>
<feature type="region of interest" description="Disordered" evidence="1">
    <location>
        <begin position="31"/>
        <end position="144"/>
    </location>
</feature>
<dbReference type="HOGENOM" id="CLU_120062_1_0_1"/>
<keyword evidence="3" id="KW-1185">Reference proteome</keyword>
<dbReference type="Proteomes" id="UP000001745">
    <property type="component" value="Unassembled WGS sequence"/>
</dbReference>
<proteinExistence type="predicted"/>
<accession>B8M236</accession>
<name>B8M236_TALSN</name>
<feature type="compositionally biased region" description="Low complexity" evidence="1">
    <location>
        <begin position="37"/>
        <end position="54"/>
    </location>
</feature>
<sequence>MRRSLIPNPPRPSLFPLRAILQPASIYTPHSIRAQFSTSSSQQERNQNQNQTSEPRSSRSSTIKGHKFQEWKGSSTSDHAVNRADKNDVTDPLVEGVSRGRAEKRENLGIADSTMSGATTERDLGRNAKRAKEKNPKSPEPIIGINDERGQVIELRWIMYTPCPMYD</sequence>
<protein>
    <submittedName>
        <fullName evidence="2">Uncharacterized protein</fullName>
    </submittedName>
</protein>
<dbReference type="EMBL" id="EQ962653">
    <property type="protein sequence ID" value="EED21500.1"/>
    <property type="molecule type" value="Genomic_DNA"/>
</dbReference>
<organism evidence="2 3">
    <name type="scientific">Talaromyces stipitatus (strain ATCC 10500 / CBS 375.48 / QM 6759 / NRRL 1006)</name>
    <name type="common">Penicillium stipitatum</name>
    <dbReference type="NCBI Taxonomy" id="441959"/>
    <lineage>
        <taxon>Eukaryota</taxon>
        <taxon>Fungi</taxon>
        <taxon>Dikarya</taxon>
        <taxon>Ascomycota</taxon>
        <taxon>Pezizomycotina</taxon>
        <taxon>Eurotiomycetes</taxon>
        <taxon>Eurotiomycetidae</taxon>
        <taxon>Eurotiales</taxon>
        <taxon>Trichocomaceae</taxon>
        <taxon>Talaromyces</taxon>
        <taxon>Talaromyces sect. Talaromyces</taxon>
    </lineage>
</organism>
<dbReference type="VEuPathDB" id="FungiDB:TSTA_087360"/>
<evidence type="ECO:0000313" key="3">
    <source>
        <dbReference type="Proteomes" id="UP000001745"/>
    </source>
</evidence>
<feature type="compositionally biased region" description="Basic and acidic residues" evidence="1">
    <location>
        <begin position="80"/>
        <end position="89"/>
    </location>
</feature>
<feature type="compositionally biased region" description="Basic and acidic residues" evidence="1">
    <location>
        <begin position="98"/>
        <end position="107"/>
    </location>
</feature>
<evidence type="ECO:0000313" key="2">
    <source>
        <dbReference type="EMBL" id="EED21500.1"/>
    </source>
</evidence>
<dbReference type="OMA" id="INDERGQ"/>